<keyword evidence="1" id="KW-0732">Signal</keyword>
<dbReference type="Proteomes" id="UP000075755">
    <property type="component" value="Chromosome"/>
</dbReference>
<sequence length="73" mass="7237">MKTIMMAAAVSLLLAPTAYAAAPVANEDGAKAAISVQATKDDAVRLAAGRNRSGSIGLPRSNGLVPGRGFGLG</sequence>
<dbReference type="AlphaFoldDB" id="A0AAC9ASH8"/>
<feature type="signal peptide" evidence="1">
    <location>
        <begin position="1"/>
        <end position="20"/>
    </location>
</feature>
<accession>A0AAC9ASH8</accession>
<dbReference type="RefSeq" id="WP_067964243.1">
    <property type="nucleotide sequence ID" value="NZ_CP015005.1"/>
</dbReference>
<feature type="chain" id="PRO_5042055859" evidence="1">
    <location>
        <begin position="21"/>
        <end position="73"/>
    </location>
</feature>
<dbReference type="EMBL" id="JACICB010000005">
    <property type="protein sequence ID" value="MBB3705313.1"/>
    <property type="molecule type" value="Genomic_DNA"/>
</dbReference>
<evidence type="ECO:0000313" key="4">
    <source>
        <dbReference type="Proteomes" id="UP000075755"/>
    </source>
</evidence>
<dbReference type="Proteomes" id="UP000577697">
    <property type="component" value="Unassembled WGS sequence"/>
</dbReference>
<evidence type="ECO:0000313" key="5">
    <source>
        <dbReference type="Proteomes" id="UP000577697"/>
    </source>
</evidence>
<reference evidence="3 5" key="2">
    <citation type="submission" date="2020-08" db="EMBL/GenBank/DDBJ databases">
        <title>Genomic Encyclopedia of Type Strains, Phase IV (KMG-IV): sequencing the most valuable type-strain genomes for metagenomic binning, comparative biology and taxonomic classification.</title>
        <authorList>
            <person name="Goeker M."/>
        </authorList>
    </citation>
    <scope>NUCLEOTIDE SEQUENCE [LARGE SCALE GENOMIC DNA]</scope>
    <source>
        <strain evidence="3 5">DSM 10368</strain>
    </source>
</reference>
<proteinExistence type="predicted"/>
<dbReference type="KEGG" id="aak:AA2016_4636"/>
<evidence type="ECO:0000313" key="2">
    <source>
        <dbReference type="EMBL" id="AMS43546.1"/>
    </source>
</evidence>
<gene>
    <name evidence="2" type="ORF">AA2016_4636</name>
    <name evidence="3" type="ORF">FHS67_001625</name>
</gene>
<organism evidence="2 4">
    <name type="scientific">Aminobacter aminovorans</name>
    <name type="common">Chelatobacter heintzii</name>
    <dbReference type="NCBI Taxonomy" id="83263"/>
    <lineage>
        <taxon>Bacteria</taxon>
        <taxon>Pseudomonadati</taxon>
        <taxon>Pseudomonadota</taxon>
        <taxon>Alphaproteobacteria</taxon>
        <taxon>Hyphomicrobiales</taxon>
        <taxon>Phyllobacteriaceae</taxon>
        <taxon>Aminobacter</taxon>
    </lineage>
</organism>
<evidence type="ECO:0000313" key="3">
    <source>
        <dbReference type="EMBL" id="MBB3705313.1"/>
    </source>
</evidence>
<keyword evidence="5" id="KW-1185">Reference proteome</keyword>
<evidence type="ECO:0000256" key="1">
    <source>
        <dbReference type="SAM" id="SignalP"/>
    </source>
</evidence>
<protein>
    <submittedName>
        <fullName evidence="2">Uncharacterized protein</fullName>
    </submittedName>
</protein>
<reference evidence="2 4" key="1">
    <citation type="submission" date="2016-03" db="EMBL/GenBank/DDBJ databases">
        <title>Complete genome of Aminobacter aminovorans KCTC 2477.</title>
        <authorList>
            <person name="Kim K.M."/>
        </authorList>
    </citation>
    <scope>NUCLEOTIDE SEQUENCE [LARGE SCALE GENOMIC DNA]</scope>
    <source>
        <strain evidence="2 4">KCTC 2477</strain>
    </source>
</reference>
<name>A0AAC9ASH8_AMIAI</name>
<dbReference type="EMBL" id="CP015005">
    <property type="protein sequence ID" value="AMS43546.1"/>
    <property type="molecule type" value="Genomic_DNA"/>
</dbReference>